<reference evidence="1" key="1">
    <citation type="journal article" date="2019" name="Science">
        <title>Mutation of a bHLH transcription factor allowed almond domestication.</title>
        <authorList>
            <person name="Sanchez-Perez R."/>
            <person name="Pavan S."/>
            <person name="Mazzeo R."/>
            <person name="Moldovan C."/>
            <person name="Aiese Cigliano R."/>
            <person name="Del Cueto J."/>
            <person name="Ricciardi F."/>
            <person name="Lotti C."/>
            <person name="Ricciardi L."/>
            <person name="Dicenta F."/>
            <person name="Lopez-Marques R.L."/>
            <person name="Lindberg Moller B."/>
        </authorList>
    </citation>
    <scope>NUCLEOTIDE SEQUENCE</scope>
</reference>
<organism evidence="1">
    <name type="scientific">Prunus dulcis</name>
    <name type="common">Almond</name>
    <name type="synonym">Amygdalus dulcis</name>
    <dbReference type="NCBI Taxonomy" id="3755"/>
    <lineage>
        <taxon>Eukaryota</taxon>
        <taxon>Viridiplantae</taxon>
        <taxon>Streptophyta</taxon>
        <taxon>Embryophyta</taxon>
        <taxon>Tracheophyta</taxon>
        <taxon>Spermatophyta</taxon>
        <taxon>Magnoliopsida</taxon>
        <taxon>eudicotyledons</taxon>
        <taxon>Gunneridae</taxon>
        <taxon>Pentapetalae</taxon>
        <taxon>rosids</taxon>
        <taxon>fabids</taxon>
        <taxon>Rosales</taxon>
        <taxon>Rosaceae</taxon>
        <taxon>Amygdaloideae</taxon>
        <taxon>Amygdaleae</taxon>
        <taxon>Prunus</taxon>
    </lineage>
</organism>
<gene>
    <name evidence="1" type="ORF">Prudu_019382</name>
</gene>
<keyword evidence="1" id="KW-0687">Ribonucleoprotein</keyword>
<feature type="non-terminal residue" evidence="1">
    <location>
        <position position="1"/>
    </location>
</feature>
<dbReference type="EMBL" id="AP019303">
    <property type="protein sequence ID" value="BBH07443.1"/>
    <property type="molecule type" value="Genomic_DNA"/>
</dbReference>
<dbReference type="AlphaFoldDB" id="A0A4Y1RUL4"/>
<evidence type="ECO:0000313" key="1">
    <source>
        <dbReference type="EMBL" id="BBH07443.1"/>
    </source>
</evidence>
<proteinExistence type="predicted"/>
<protein>
    <submittedName>
        <fullName evidence="1">Ribosomal protein L1p/L10e family</fullName>
    </submittedName>
</protein>
<name>A0A4Y1RUL4_PRUDU</name>
<keyword evidence="1" id="KW-0689">Ribosomal protein</keyword>
<accession>A0A4Y1RUL4</accession>
<sequence>IEHYANEIIAYTKKVLKHFYEDYPLDTLRIFRKYIGPDIVFELNSNSIILDDPVLLDMRTLKFLCRLLEKASHEVFRGRYSSGEHGFYPTGFFLARF</sequence>
<dbReference type="GO" id="GO:0005840">
    <property type="term" value="C:ribosome"/>
    <property type="evidence" value="ECO:0007669"/>
    <property type="project" value="UniProtKB-KW"/>
</dbReference>